<dbReference type="InterPro" id="IPR051487">
    <property type="entry name" value="Ser/Thr_Proteases_Immune/Dev"/>
</dbReference>
<feature type="signal peptide" evidence="3">
    <location>
        <begin position="1"/>
        <end position="21"/>
    </location>
</feature>
<keyword evidence="2" id="KW-1015">Disulfide bond</keyword>
<organism evidence="5 6">
    <name type="scientific">Aphanomyces astaci</name>
    <name type="common">Crayfish plague agent</name>
    <dbReference type="NCBI Taxonomy" id="112090"/>
    <lineage>
        <taxon>Eukaryota</taxon>
        <taxon>Sar</taxon>
        <taxon>Stramenopiles</taxon>
        <taxon>Oomycota</taxon>
        <taxon>Saprolegniomycetes</taxon>
        <taxon>Saprolegniales</taxon>
        <taxon>Verrucalvaceae</taxon>
        <taxon>Aphanomyces</taxon>
    </lineage>
</organism>
<comment type="caution">
    <text evidence="5">The sequence shown here is derived from an EMBL/GenBank/DDBJ whole genome shotgun (WGS) entry which is preliminary data.</text>
</comment>
<dbReference type="PANTHER" id="PTHR24256">
    <property type="entry name" value="TRYPTASE-RELATED"/>
    <property type="match status" value="1"/>
</dbReference>
<name>A0A9X8EEC0_APHAT</name>
<feature type="domain" description="Peptidase S1" evidence="4">
    <location>
        <begin position="27"/>
        <end position="73"/>
    </location>
</feature>
<gene>
    <name evidence="5" type="ORF">DYB28_005425</name>
</gene>
<dbReference type="SUPFAM" id="SSF50494">
    <property type="entry name" value="Trypsin-like serine proteases"/>
    <property type="match status" value="2"/>
</dbReference>
<dbReference type="AlphaFoldDB" id="A0A9X8EEC0"/>
<dbReference type="EMBL" id="QUTI01004159">
    <property type="protein sequence ID" value="RLO13633.1"/>
    <property type="molecule type" value="Genomic_DNA"/>
</dbReference>
<feature type="chain" id="PRO_5040975417" description="Peptidase S1 domain-containing protein" evidence="3">
    <location>
        <begin position="22"/>
        <end position="224"/>
    </location>
</feature>
<dbReference type="InterPro" id="IPR009003">
    <property type="entry name" value="Peptidase_S1_PA"/>
</dbReference>
<dbReference type="Pfam" id="PF00089">
    <property type="entry name" value="Trypsin"/>
    <property type="match status" value="2"/>
</dbReference>
<accession>A0A9X8EEC0</accession>
<dbReference type="Proteomes" id="UP000275652">
    <property type="component" value="Unassembled WGS sequence"/>
</dbReference>
<feature type="domain" description="Peptidase S1" evidence="4">
    <location>
        <begin position="75"/>
        <end position="145"/>
    </location>
</feature>
<sequence>MSQGYDKLLAQLLAWLTFVAGRPRPPTHLCAGGDVGQAVCFGDSGGSLIKSTSADLALAGDVSFDEPRAKGFPDVLTAAHCVANGKPGFVSVGTHYNSGTSDGEQISVVSSTSHPSCRGMLTGFDVAVLKLSRASKFAPSRSPRTHGPSGKPSSLLKENTFVVKSNAECQAKLRTSNNVVHPCLERLVADGDLVEGVLFAKRLGVEQVFAGLHADAELERLALA</sequence>
<proteinExistence type="predicted"/>
<evidence type="ECO:0000313" key="6">
    <source>
        <dbReference type="Proteomes" id="UP000275652"/>
    </source>
</evidence>
<protein>
    <recommendedName>
        <fullName evidence="4">Peptidase S1 domain-containing protein</fullName>
    </recommendedName>
</protein>
<reference evidence="5 6" key="1">
    <citation type="journal article" date="2018" name="J. Invertebr. Pathol.">
        <title>New genotyping method for the causative agent of crayfish plague (Aphanomyces astaci) based on whole genome data.</title>
        <authorList>
            <person name="Minardi D."/>
            <person name="Studholme D.J."/>
            <person name="van der Giezen M."/>
            <person name="Pretto T."/>
            <person name="Oidtmann B."/>
        </authorList>
    </citation>
    <scope>NUCLEOTIDE SEQUENCE [LARGE SCALE GENOMIC DNA]</scope>
    <source>
        <strain evidence="5 6">KB13</strain>
    </source>
</reference>
<evidence type="ECO:0000259" key="4">
    <source>
        <dbReference type="Pfam" id="PF00089"/>
    </source>
</evidence>
<dbReference type="Gene3D" id="2.40.10.10">
    <property type="entry name" value="Trypsin-like serine proteases"/>
    <property type="match status" value="2"/>
</dbReference>
<dbReference type="InterPro" id="IPR043504">
    <property type="entry name" value="Peptidase_S1_PA_chymotrypsin"/>
</dbReference>
<evidence type="ECO:0000313" key="5">
    <source>
        <dbReference type="EMBL" id="RLO13633.1"/>
    </source>
</evidence>
<evidence type="ECO:0000256" key="1">
    <source>
        <dbReference type="ARBA" id="ARBA00023026"/>
    </source>
</evidence>
<evidence type="ECO:0000256" key="3">
    <source>
        <dbReference type="SAM" id="SignalP"/>
    </source>
</evidence>
<dbReference type="GO" id="GO:0006508">
    <property type="term" value="P:proteolysis"/>
    <property type="evidence" value="ECO:0007669"/>
    <property type="project" value="InterPro"/>
</dbReference>
<keyword evidence="1" id="KW-0843">Virulence</keyword>
<dbReference type="GO" id="GO:0004252">
    <property type="term" value="F:serine-type endopeptidase activity"/>
    <property type="evidence" value="ECO:0007669"/>
    <property type="project" value="InterPro"/>
</dbReference>
<keyword evidence="3" id="KW-0732">Signal</keyword>
<evidence type="ECO:0000256" key="2">
    <source>
        <dbReference type="ARBA" id="ARBA00023157"/>
    </source>
</evidence>
<dbReference type="InterPro" id="IPR001254">
    <property type="entry name" value="Trypsin_dom"/>
</dbReference>